<feature type="domain" description="EAL" evidence="5">
    <location>
        <begin position="764"/>
        <end position="1017"/>
    </location>
</feature>
<reference evidence="7" key="1">
    <citation type="journal article" date="2021" name="Proc. Natl. Acad. Sci. U.S.A.">
        <title>Global biogeography of chemosynthetic symbionts reveals both localized and globally distributed symbiont groups. .</title>
        <authorList>
            <person name="Osvatic J.T."/>
            <person name="Wilkins L.G.E."/>
            <person name="Leibrecht L."/>
            <person name="Leray M."/>
            <person name="Zauner S."/>
            <person name="Polzin J."/>
            <person name="Camacho Y."/>
            <person name="Gros O."/>
            <person name="van Gils J.A."/>
            <person name="Eisen J.A."/>
            <person name="Petersen J.M."/>
            <person name="Yuen B."/>
        </authorList>
    </citation>
    <scope>NUCLEOTIDE SEQUENCE</scope>
    <source>
        <strain evidence="7">MAGL173</strain>
    </source>
</reference>
<dbReference type="Pfam" id="PF14827">
    <property type="entry name" value="dCache_3"/>
    <property type="match status" value="1"/>
</dbReference>
<dbReference type="Gene3D" id="3.30.450.20">
    <property type="entry name" value="PAS domain"/>
    <property type="match status" value="2"/>
</dbReference>
<dbReference type="SUPFAM" id="SSF141868">
    <property type="entry name" value="EAL domain-like"/>
    <property type="match status" value="1"/>
</dbReference>
<dbReference type="Gene3D" id="3.20.20.450">
    <property type="entry name" value="EAL domain"/>
    <property type="match status" value="1"/>
</dbReference>
<evidence type="ECO:0000313" key="8">
    <source>
        <dbReference type="Proteomes" id="UP000886687"/>
    </source>
</evidence>
<sequence length="1028" mass="117149">MNSVKFIAALIFLIGAEASLLLFDYWREIDHQLERAEATRQTAVTTALKSYRRIIEVFYKDRFNQPPTASLLAAAASSDDKQQSELRSRLFQRFITSYEHLQQEGIHGLQFILPDGRVFLRFDQPGKFGDKVIEHRPMLQGVLNGFPQGGMLEYDPANPSHRFAFPIIHQDRMVGIIDFGVAFEAIRKTLNQLSTMRDTHFLLVLKQDLYETVTNPQLYPRYRTTRINPSLLLEVTRQNHDQLSSLNKIETQLETNAPLHLALDQNQDFTEEVCIKADECFIVSLQALWDNRQMASGYILSYSAVTELRNLRSKHLTLLLIGIILTSLALYAFNHWLQTNKRLQTISDHMAEGMYVTDTKGNINYVNPKACAILKYKKHQLLGQNAHQLFHCNEQGKSLANQPCVILQHNLSGDHCNSEELHFKCHDGRTIRTSIVCSPTWTNGSLTGSVVLFRDITREHETKRRQYRSDIALNSLAEGVMVTDADAKIEAVNKAFSQITGYQEEEVLGKRPNILKSGQHDDLFYEEMWDRLILDGHWEGEIWNRRKNGQIYPELLRITSVLGKAGSINSYVATFSDVTEKRQHEMALHNLAYTDPLTQLHNRAAFLEMFDHALAHTERRNTQCALLYLDLDRFKKINDTLGHDMGDKVLQISAERLNQAVRNNDEVARLGGDEFIVLLEDIHQDDAPARVARKIISLLSQPINLEPHTLHITTSIGIAIYPDDGNDTTTLLKNADAAMYMAKREGRNGYHYFTKAMAKKEENRFKLEIDLHTALMNDEFLLRYQPKVDLYSGETTGFEALLYWQHPQRGLLSAGEFLSVAHDAGVMREITHWVINEACSQMHSWLDQGLNPGRMAINIDTHTFNSSDAYDQICRTVEMSGVSPHKIELEIAESGLLEKPFDDPFWDQLVDLGFTLSIDDFGTGVSSLYRLKRLPVTTLKIDQSFIQNIEHDEQDRSIICTVIAMGKSLGLNILAEGVENHRQLHFLCEIGCDEGQGHLFSRPQPPLVITELLSSNHYKQLVEVSTGH</sequence>
<name>A0A9E4K9N4_9GAMM</name>
<evidence type="ECO:0000259" key="4">
    <source>
        <dbReference type="PROSITE" id="PS50113"/>
    </source>
</evidence>
<evidence type="ECO:0000256" key="1">
    <source>
        <dbReference type="ARBA" id="ARBA00001946"/>
    </source>
</evidence>
<organism evidence="7 8">
    <name type="scientific">Candidatus Thiodiazotropha lotti</name>
    <dbReference type="NCBI Taxonomy" id="2792787"/>
    <lineage>
        <taxon>Bacteria</taxon>
        <taxon>Pseudomonadati</taxon>
        <taxon>Pseudomonadota</taxon>
        <taxon>Gammaproteobacteria</taxon>
        <taxon>Chromatiales</taxon>
        <taxon>Sedimenticolaceae</taxon>
        <taxon>Candidatus Thiodiazotropha</taxon>
    </lineage>
</organism>
<dbReference type="Pfam" id="PF00990">
    <property type="entry name" value="GGDEF"/>
    <property type="match status" value="1"/>
</dbReference>
<comment type="cofactor">
    <cofactor evidence="1">
        <name>Mg(2+)</name>
        <dbReference type="ChEBI" id="CHEBI:18420"/>
    </cofactor>
</comment>
<dbReference type="InterPro" id="IPR000700">
    <property type="entry name" value="PAS-assoc_C"/>
</dbReference>
<dbReference type="InterPro" id="IPR001610">
    <property type="entry name" value="PAC"/>
</dbReference>
<dbReference type="InterPro" id="IPR035919">
    <property type="entry name" value="EAL_sf"/>
</dbReference>
<dbReference type="InterPro" id="IPR000014">
    <property type="entry name" value="PAS"/>
</dbReference>
<evidence type="ECO:0000313" key="7">
    <source>
        <dbReference type="EMBL" id="MCG7941009.1"/>
    </source>
</evidence>
<evidence type="ECO:0000256" key="2">
    <source>
        <dbReference type="SAM" id="Phobius"/>
    </source>
</evidence>
<dbReference type="SMART" id="SM00267">
    <property type="entry name" value="GGDEF"/>
    <property type="match status" value="1"/>
</dbReference>
<dbReference type="PANTHER" id="PTHR44757:SF2">
    <property type="entry name" value="BIOFILM ARCHITECTURE MAINTENANCE PROTEIN MBAA"/>
    <property type="match status" value="1"/>
</dbReference>
<dbReference type="Gene3D" id="3.30.70.270">
    <property type="match status" value="1"/>
</dbReference>
<evidence type="ECO:0000259" key="5">
    <source>
        <dbReference type="PROSITE" id="PS50883"/>
    </source>
</evidence>
<dbReference type="PROSITE" id="PS50112">
    <property type="entry name" value="PAS"/>
    <property type="match status" value="2"/>
</dbReference>
<dbReference type="FunFam" id="3.30.70.270:FF:000001">
    <property type="entry name" value="Diguanylate cyclase domain protein"/>
    <property type="match status" value="1"/>
</dbReference>
<dbReference type="InterPro" id="IPR000160">
    <property type="entry name" value="GGDEF_dom"/>
</dbReference>
<dbReference type="CDD" id="cd00130">
    <property type="entry name" value="PAS"/>
    <property type="match status" value="2"/>
</dbReference>
<feature type="domain" description="PAS" evidence="3">
    <location>
        <begin position="472"/>
        <end position="510"/>
    </location>
</feature>
<dbReference type="EMBL" id="JAEPDI010000016">
    <property type="protein sequence ID" value="MCG7941009.1"/>
    <property type="molecule type" value="Genomic_DNA"/>
</dbReference>
<feature type="transmembrane region" description="Helical" evidence="2">
    <location>
        <begin position="316"/>
        <end position="337"/>
    </location>
</feature>
<dbReference type="InterPro" id="IPR035965">
    <property type="entry name" value="PAS-like_dom_sf"/>
</dbReference>
<dbReference type="CDD" id="cd01948">
    <property type="entry name" value="EAL"/>
    <property type="match status" value="1"/>
</dbReference>
<dbReference type="InterPro" id="IPR052155">
    <property type="entry name" value="Biofilm_reg_signaling"/>
</dbReference>
<dbReference type="InterPro" id="IPR043128">
    <property type="entry name" value="Rev_trsase/Diguanyl_cyclase"/>
</dbReference>
<feature type="domain" description="GGDEF" evidence="6">
    <location>
        <begin position="622"/>
        <end position="755"/>
    </location>
</feature>
<dbReference type="AlphaFoldDB" id="A0A9E4K9N4"/>
<dbReference type="Pfam" id="PF13426">
    <property type="entry name" value="PAS_9"/>
    <property type="match status" value="2"/>
</dbReference>
<evidence type="ECO:0000259" key="6">
    <source>
        <dbReference type="PROSITE" id="PS50887"/>
    </source>
</evidence>
<feature type="domain" description="PAS" evidence="3">
    <location>
        <begin position="339"/>
        <end position="391"/>
    </location>
</feature>
<accession>A0A9E4K9N4</accession>
<dbReference type="SUPFAM" id="SSF55073">
    <property type="entry name" value="Nucleotide cyclase"/>
    <property type="match status" value="1"/>
</dbReference>
<keyword evidence="2" id="KW-0472">Membrane</keyword>
<comment type="caution">
    <text evidence="7">The sequence shown here is derived from an EMBL/GenBank/DDBJ whole genome shotgun (WGS) entry which is preliminary data.</text>
</comment>
<evidence type="ECO:0000259" key="3">
    <source>
        <dbReference type="PROSITE" id="PS50112"/>
    </source>
</evidence>
<dbReference type="NCBIfam" id="TIGR00254">
    <property type="entry name" value="GGDEF"/>
    <property type="match status" value="1"/>
</dbReference>
<feature type="transmembrane region" description="Helical" evidence="2">
    <location>
        <begin position="6"/>
        <end position="26"/>
    </location>
</feature>
<dbReference type="SMART" id="SM00091">
    <property type="entry name" value="PAS"/>
    <property type="match status" value="2"/>
</dbReference>
<dbReference type="Proteomes" id="UP000886687">
    <property type="component" value="Unassembled WGS sequence"/>
</dbReference>
<dbReference type="NCBIfam" id="TIGR00229">
    <property type="entry name" value="sensory_box"/>
    <property type="match status" value="2"/>
</dbReference>
<keyword evidence="2" id="KW-0812">Transmembrane</keyword>
<dbReference type="InterPro" id="IPR029787">
    <property type="entry name" value="Nucleotide_cyclase"/>
</dbReference>
<dbReference type="InterPro" id="IPR001633">
    <property type="entry name" value="EAL_dom"/>
</dbReference>
<dbReference type="PANTHER" id="PTHR44757">
    <property type="entry name" value="DIGUANYLATE CYCLASE DGCP"/>
    <property type="match status" value="1"/>
</dbReference>
<dbReference type="SMART" id="SM00086">
    <property type="entry name" value="PAC"/>
    <property type="match status" value="2"/>
</dbReference>
<feature type="domain" description="PAC" evidence="4">
    <location>
        <begin position="538"/>
        <end position="590"/>
    </location>
</feature>
<proteinExistence type="predicted"/>
<keyword evidence="2" id="KW-1133">Transmembrane helix</keyword>
<gene>
    <name evidence="7" type="ORF">JAZ04_19425</name>
</gene>
<dbReference type="PROSITE" id="PS50887">
    <property type="entry name" value="GGDEF"/>
    <property type="match status" value="1"/>
</dbReference>
<dbReference type="GO" id="GO:0003824">
    <property type="term" value="F:catalytic activity"/>
    <property type="evidence" value="ECO:0007669"/>
    <property type="project" value="UniProtKB-ARBA"/>
</dbReference>
<dbReference type="SMART" id="SM00052">
    <property type="entry name" value="EAL"/>
    <property type="match status" value="1"/>
</dbReference>
<dbReference type="InterPro" id="IPR029150">
    <property type="entry name" value="dCache_3"/>
</dbReference>
<protein>
    <submittedName>
        <fullName evidence="7">EAL domain-containing protein</fullName>
    </submittedName>
</protein>
<dbReference type="PROSITE" id="PS50113">
    <property type="entry name" value="PAC"/>
    <property type="match status" value="1"/>
</dbReference>
<dbReference type="CDD" id="cd01949">
    <property type="entry name" value="GGDEF"/>
    <property type="match status" value="1"/>
</dbReference>
<dbReference type="Pfam" id="PF00563">
    <property type="entry name" value="EAL"/>
    <property type="match status" value="1"/>
</dbReference>
<dbReference type="PROSITE" id="PS50883">
    <property type="entry name" value="EAL"/>
    <property type="match status" value="1"/>
</dbReference>
<dbReference type="SUPFAM" id="SSF55785">
    <property type="entry name" value="PYP-like sensor domain (PAS domain)"/>
    <property type="match status" value="2"/>
</dbReference>